<evidence type="ECO:0000256" key="1">
    <source>
        <dbReference type="ARBA" id="ARBA00010333"/>
    </source>
</evidence>
<protein>
    <submittedName>
        <fullName evidence="2">ABC transporter substrate-binding protein</fullName>
    </submittedName>
</protein>
<name>A0ABQ6GVJ1_9GAMM</name>
<proteinExistence type="inferred from homology"/>
<sequence>MIVIKLTKVFTVWLFIISLHIFNHSYAQQLNFASIKLLSEQQVAKIVLPQIYQKLGKTITVTPLPANRAQQEANSGVKDGEILRIFNYGIETPHVIRVPTPYYYLTTAAFTQEKNEITVKQLADLSPYRVGIVRGVKHTNYATKGFPRVYLSNNSEQLFRQLAQGNIDIALTNYRNGIYTINKLNLQAIKVLDKELTYEPLYHYINKKHADMVEPVNQMIRQLTTSGELEQMIKHAENQIY</sequence>
<dbReference type="PANTHER" id="PTHR35936:SF17">
    <property type="entry name" value="ARGININE-BINDING EXTRACELLULAR PROTEIN ARTP"/>
    <property type="match status" value="1"/>
</dbReference>
<comment type="caution">
    <text evidence="2">The sequence shown here is derived from an EMBL/GenBank/DDBJ whole genome shotgun (WGS) entry which is preliminary data.</text>
</comment>
<accession>A0ABQ6GVJ1</accession>
<comment type="similarity">
    <text evidence="1">Belongs to the bacterial solute-binding protein 3 family.</text>
</comment>
<gene>
    <name evidence="2" type="ORF">tinsulaeT_30490</name>
</gene>
<reference evidence="2 3" key="1">
    <citation type="submission" date="2023-03" db="EMBL/GenBank/DDBJ databases">
        <title>Draft genome sequence of Thalassotalea insulae KCTC 62186T.</title>
        <authorList>
            <person name="Sawabe T."/>
        </authorList>
    </citation>
    <scope>NUCLEOTIDE SEQUENCE [LARGE SCALE GENOMIC DNA]</scope>
    <source>
        <strain evidence="2 3">KCTC 62186</strain>
    </source>
</reference>
<dbReference type="SUPFAM" id="SSF53850">
    <property type="entry name" value="Periplasmic binding protein-like II"/>
    <property type="match status" value="1"/>
</dbReference>
<dbReference type="PANTHER" id="PTHR35936">
    <property type="entry name" value="MEMBRANE-BOUND LYTIC MUREIN TRANSGLYCOSYLASE F"/>
    <property type="match status" value="1"/>
</dbReference>
<dbReference type="Gene3D" id="3.40.190.10">
    <property type="entry name" value="Periplasmic binding protein-like II"/>
    <property type="match status" value="2"/>
</dbReference>
<dbReference type="EMBL" id="BSST01000001">
    <property type="protein sequence ID" value="GLX79709.1"/>
    <property type="molecule type" value="Genomic_DNA"/>
</dbReference>
<dbReference type="RefSeq" id="WP_284245639.1">
    <property type="nucleotide sequence ID" value="NZ_BSST01000001.1"/>
</dbReference>
<keyword evidence="3" id="KW-1185">Reference proteome</keyword>
<dbReference type="Proteomes" id="UP001157186">
    <property type="component" value="Unassembled WGS sequence"/>
</dbReference>
<evidence type="ECO:0000313" key="2">
    <source>
        <dbReference type="EMBL" id="GLX79709.1"/>
    </source>
</evidence>
<evidence type="ECO:0000313" key="3">
    <source>
        <dbReference type="Proteomes" id="UP001157186"/>
    </source>
</evidence>
<organism evidence="2 3">
    <name type="scientific">Thalassotalea insulae</name>
    <dbReference type="NCBI Taxonomy" id="2056778"/>
    <lineage>
        <taxon>Bacteria</taxon>
        <taxon>Pseudomonadati</taxon>
        <taxon>Pseudomonadota</taxon>
        <taxon>Gammaproteobacteria</taxon>
        <taxon>Alteromonadales</taxon>
        <taxon>Colwelliaceae</taxon>
        <taxon>Thalassotalea</taxon>
    </lineage>
</organism>